<dbReference type="AlphaFoldDB" id="A0A1H3WQR1"/>
<comment type="similarity">
    <text evidence="2 8">Belongs to the pantothenate synthetase family.</text>
</comment>
<evidence type="ECO:0000313" key="9">
    <source>
        <dbReference type="EMBL" id="SDZ89517.1"/>
    </source>
</evidence>
<evidence type="ECO:0000256" key="5">
    <source>
        <dbReference type="ARBA" id="ARBA00022741"/>
    </source>
</evidence>
<evidence type="ECO:0000256" key="8">
    <source>
        <dbReference type="HAMAP-Rule" id="MF_00158"/>
    </source>
</evidence>
<dbReference type="Pfam" id="PF02569">
    <property type="entry name" value="Pantoate_ligase"/>
    <property type="match status" value="1"/>
</dbReference>
<dbReference type="InterPro" id="IPR014729">
    <property type="entry name" value="Rossmann-like_a/b/a_fold"/>
</dbReference>
<feature type="binding site" evidence="8">
    <location>
        <position position="61"/>
    </location>
    <ligand>
        <name>beta-alanine</name>
        <dbReference type="ChEBI" id="CHEBI:57966"/>
    </ligand>
</feature>
<evidence type="ECO:0000256" key="7">
    <source>
        <dbReference type="ARBA" id="ARBA00048258"/>
    </source>
</evidence>
<keyword evidence="3 8" id="KW-0436">Ligase</keyword>
<evidence type="ECO:0000256" key="3">
    <source>
        <dbReference type="ARBA" id="ARBA00022598"/>
    </source>
</evidence>
<keyword evidence="6 8" id="KW-0067">ATP-binding</keyword>
<comment type="subunit">
    <text evidence="8">Homodimer.</text>
</comment>
<evidence type="ECO:0000256" key="1">
    <source>
        <dbReference type="ARBA" id="ARBA00004990"/>
    </source>
</evidence>
<comment type="subcellular location">
    <subcellularLocation>
        <location evidence="8">Cytoplasm</location>
    </subcellularLocation>
</comment>
<dbReference type="PANTHER" id="PTHR21299">
    <property type="entry name" value="CYTIDYLATE KINASE/PANTOATE-BETA-ALANINE LIGASE"/>
    <property type="match status" value="1"/>
</dbReference>
<name>A0A1H3WQR1_SELRU</name>
<dbReference type="Gene3D" id="3.40.50.620">
    <property type="entry name" value="HUPs"/>
    <property type="match status" value="1"/>
</dbReference>
<dbReference type="EMBL" id="FNQG01000004">
    <property type="protein sequence ID" value="SDZ89517.1"/>
    <property type="molecule type" value="Genomic_DNA"/>
</dbReference>
<feature type="binding site" evidence="8">
    <location>
        <position position="154"/>
    </location>
    <ligand>
        <name>(R)-pantoate</name>
        <dbReference type="ChEBI" id="CHEBI:15980"/>
    </ligand>
</feature>
<comment type="function">
    <text evidence="8">Catalyzes the condensation of pantoate with beta-alanine in an ATP-dependent reaction via a pantoyl-adenylate intermediate.</text>
</comment>
<dbReference type="Gene3D" id="3.30.1300.10">
    <property type="entry name" value="Pantoate-beta-alanine ligase, C-terminal domain"/>
    <property type="match status" value="1"/>
</dbReference>
<dbReference type="FunFam" id="3.40.50.620:FF:000013">
    <property type="entry name" value="Pantothenate synthetase"/>
    <property type="match status" value="1"/>
</dbReference>
<evidence type="ECO:0000256" key="2">
    <source>
        <dbReference type="ARBA" id="ARBA00009256"/>
    </source>
</evidence>
<dbReference type="PANTHER" id="PTHR21299:SF1">
    <property type="entry name" value="PANTOATE--BETA-ALANINE LIGASE"/>
    <property type="match status" value="1"/>
</dbReference>
<feature type="binding site" evidence="8">
    <location>
        <begin position="148"/>
        <end position="151"/>
    </location>
    <ligand>
        <name>ATP</name>
        <dbReference type="ChEBI" id="CHEBI:30616"/>
    </ligand>
</feature>
<accession>A0A1H3WQR1</accession>
<dbReference type="HAMAP" id="MF_00158">
    <property type="entry name" value="PanC"/>
    <property type="match status" value="1"/>
</dbReference>
<comment type="pathway">
    <text evidence="1 8">Cofactor biosynthesis; (R)-pantothenate biosynthesis; (R)-pantothenate from (R)-pantoate and beta-alanine: step 1/1.</text>
</comment>
<organism evidence="9 10">
    <name type="scientific">Selenomonas ruminantium</name>
    <dbReference type="NCBI Taxonomy" id="971"/>
    <lineage>
        <taxon>Bacteria</taxon>
        <taxon>Bacillati</taxon>
        <taxon>Bacillota</taxon>
        <taxon>Negativicutes</taxon>
        <taxon>Selenomonadales</taxon>
        <taxon>Selenomonadaceae</taxon>
        <taxon>Selenomonas</taxon>
    </lineage>
</organism>
<protein>
    <recommendedName>
        <fullName evidence="8">Pantothenate synthetase</fullName>
        <shortName evidence="8">PS</shortName>
        <ecNumber evidence="8">6.3.2.1</ecNumber>
    </recommendedName>
    <alternativeName>
        <fullName evidence="8">Pantoate--beta-alanine ligase</fullName>
    </alternativeName>
    <alternativeName>
        <fullName evidence="8">Pantoate-activating enzyme</fullName>
    </alternativeName>
</protein>
<dbReference type="UniPathway" id="UPA00028">
    <property type="reaction ID" value="UER00005"/>
</dbReference>
<dbReference type="OrthoDB" id="9773087at2"/>
<evidence type="ECO:0000256" key="4">
    <source>
        <dbReference type="ARBA" id="ARBA00022655"/>
    </source>
</evidence>
<dbReference type="GO" id="GO:0015940">
    <property type="term" value="P:pantothenate biosynthetic process"/>
    <property type="evidence" value="ECO:0007669"/>
    <property type="project" value="UniProtKB-UniRule"/>
</dbReference>
<evidence type="ECO:0000313" key="10">
    <source>
        <dbReference type="Proteomes" id="UP000183469"/>
    </source>
</evidence>
<gene>
    <name evidence="8" type="primary">panC</name>
    <name evidence="9" type="ORF">SAMN05660648_01115</name>
</gene>
<dbReference type="CDD" id="cd00560">
    <property type="entry name" value="PanC"/>
    <property type="match status" value="1"/>
</dbReference>
<dbReference type="EC" id="6.3.2.1" evidence="8"/>
<comment type="catalytic activity">
    <reaction evidence="7 8">
        <text>(R)-pantoate + beta-alanine + ATP = (R)-pantothenate + AMP + diphosphate + H(+)</text>
        <dbReference type="Rhea" id="RHEA:10912"/>
        <dbReference type="ChEBI" id="CHEBI:15378"/>
        <dbReference type="ChEBI" id="CHEBI:15980"/>
        <dbReference type="ChEBI" id="CHEBI:29032"/>
        <dbReference type="ChEBI" id="CHEBI:30616"/>
        <dbReference type="ChEBI" id="CHEBI:33019"/>
        <dbReference type="ChEBI" id="CHEBI:57966"/>
        <dbReference type="ChEBI" id="CHEBI:456215"/>
        <dbReference type="EC" id="6.3.2.1"/>
    </reaction>
</comment>
<feature type="binding site" evidence="8">
    <location>
        <begin position="185"/>
        <end position="188"/>
    </location>
    <ligand>
        <name>ATP</name>
        <dbReference type="ChEBI" id="CHEBI:30616"/>
    </ligand>
</feature>
<feature type="active site" description="Proton donor" evidence="8">
    <location>
        <position position="37"/>
    </location>
</feature>
<keyword evidence="4 8" id="KW-0566">Pantothenate biosynthesis</keyword>
<dbReference type="GO" id="GO:0005829">
    <property type="term" value="C:cytosol"/>
    <property type="evidence" value="ECO:0007669"/>
    <property type="project" value="TreeGrafter"/>
</dbReference>
<dbReference type="InterPro" id="IPR042176">
    <property type="entry name" value="Pantoate_ligase_C"/>
</dbReference>
<dbReference type="NCBIfam" id="TIGR00018">
    <property type="entry name" value="panC"/>
    <property type="match status" value="1"/>
</dbReference>
<dbReference type="Proteomes" id="UP000183469">
    <property type="component" value="Unassembled WGS sequence"/>
</dbReference>
<keyword evidence="8" id="KW-0963">Cytoplasm</keyword>
<keyword evidence="5 8" id="KW-0547">Nucleotide-binding</keyword>
<sequence length="282" mass="31133">MKILTTIQDIKKYAADCKAQGKTIGLVPTMGALHEGHLTLMRAAREKCDIVIASVFVNPTQFGPNEDYDAYPRQFTADCEKLESVNVDAVFHPEPAEMYPEGYCTYVNVDGDITHKLCGAQRPGHFRGVATVVTKLINLARADEAFFGQKDAQQVTVIRRFVEDLNINVHINMVPIAREESGLARSSRNTYLSAEEKEAALVLSRSLKEAKTAFAQGETKVAALENIVKDEINKEPMASIDYVKAYAYPSLKPLTEVNEDTLLAIAVKIGQTRLIDNIILSA</sequence>
<dbReference type="RefSeq" id="WP_074671504.1">
    <property type="nucleotide sequence ID" value="NZ_FNQG01000004.1"/>
</dbReference>
<dbReference type="GO" id="GO:0004592">
    <property type="term" value="F:pantoate-beta-alanine ligase activity"/>
    <property type="evidence" value="ECO:0007669"/>
    <property type="project" value="UniProtKB-UniRule"/>
</dbReference>
<dbReference type="SUPFAM" id="SSF52374">
    <property type="entry name" value="Nucleotidylyl transferase"/>
    <property type="match status" value="1"/>
</dbReference>
<proteinExistence type="inferred from homology"/>
<feature type="binding site" evidence="8">
    <location>
        <position position="177"/>
    </location>
    <ligand>
        <name>ATP</name>
        <dbReference type="ChEBI" id="CHEBI:30616"/>
    </ligand>
</feature>
<dbReference type="NCBIfam" id="TIGR00125">
    <property type="entry name" value="cyt_tran_rel"/>
    <property type="match status" value="1"/>
</dbReference>
<dbReference type="GO" id="GO:0005524">
    <property type="term" value="F:ATP binding"/>
    <property type="evidence" value="ECO:0007669"/>
    <property type="project" value="UniProtKB-KW"/>
</dbReference>
<dbReference type="FunFam" id="3.30.1300.10:FF:000001">
    <property type="entry name" value="Pantothenate synthetase"/>
    <property type="match status" value="1"/>
</dbReference>
<evidence type="ECO:0000256" key="6">
    <source>
        <dbReference type="ARBA" id="ARBA00022840"/>
    </source>
</evidence>
<feature type="binding site" evidence="8">
    <location>
        <begin position="30"/>
        <end position="37"/>
    </location>
    <ligand>
        <name>ATP</name>
        <dbReference type="ChEBI" id="CHEBI:30616"/>
    </ligand>
</feature>
<dbReference type="InterPro" id="IPR003721">
    <property type="entry name" value="Pantoate_ligase"/>
</dbReference>
<comment type="miscellaneous">
    <text evidence="8">The reaction proceeds by a bi uni uni bi ping pong mechanism.</text>
</comment>
<dbReference type="InterPro" id="IPR004821">
    <property type="entry name" value="Cyt_trans-like"/>
</dbReference>
<reference evidence="9 10" key="1">
    <citation type="submission" date="2016-10" db="EMBL/GenBank/DDBJ databases">
        <authorList>
            <person name="de Groot N.N."/>
        </authorList>
    </citation>
    <scope>NUCLEOTIDE SEQUENCE [LARGE SCALE GENOMIC DNA]</scope>
    <source>
        <strain evidence="9 10">DSM 2872</strain>
    </source>
</reference>
<feature type="binding site" evidence="8">
    <location>
        <position position="61"/>
    </location>
    <ligand>
        <name>(R)-pantoate</name>
        <dbReference type="ChEBI" id="CHEBI:15980"/>
    </ligand>
</feature>